<name>A0A1H9JDH7_9BACT</name>
<evidence type="ECO:0000256" key="1">
    <source>
        <dbReference type="SAM" id="SignalP"/>
    </source>
</evidence>
<accession>A0A1H9JDH7</accession>
<keyword evidence="1" id="KW-0732">Signal</keyword>
<evidence type="ECO:0000313" key="2">
    <source>
        <dbReference type="EMBL" id="SEQ84833.1"/>
    </source>
</evidence>
<feature type="signal peptide" evidence="1">
    <location>
        <begin position="1"/>
        <end position="18"/>
    </location>
</feature>
<proteinExistence type="predicted"/>
<evidence type="ECO:0000313" key="3">
    <source>
        <dbReference type="Proteomes" id="UP000199021"/>
    </source>
</evidence>
<dbReference type="InParanoid" id="A0A1H9JDH7"/>
<dbReference type="RefSeq" id="WP_090170005.1">
    <property type="nucleotide sequence ID" value="NZ_FOFB01000017.1"/>
</dbReference>
<evidence type="ECO:0008006" key="4">
    <source>
        <dbReference type="Google" id="ProtNLM"/>
    </source>
</evidence>
<keyword evidence="3" id="KW-1185">Reference proteome</keyword>
<dbReference type="OrthoDB" id="820611at2"/>
<organism evidence="2 3">
    <name type="scientific">Neolewinella agarilytica</name>
    <dbReference type="NCBI Taxonomy" id="478744"/>
    <lineage>
        <taxon>Bacteria</taxon>
        <taxon>Pseudomonadati</taxon>
        <taxon>Bacteroidota</taxon>
        <taxon>Saprospiria</taxon>
        <taxon>Saprospirales</taxon>
        <taxon>Lewinellaceae</taxon>
        <taxon>Neolewinella</taxon>
    </lineage>
</organism>
<dbReference type="AlphaFoldDB" id="A0A1H9JDH7"/>
<protein>
    <recommendedName>
        <fullName evidence="4">DUF1795 domain-containing protein</fullName>
    </recommendedName>
</protein>
<gene>
    <name evidence="2" type="ORF">SAMN05444359_11715</name>
</gene>
<dbReference type="Proteomes" id="UP000199021">
    <property type="component" value="Unassembled WGS sequence"/>
</dbReference>
<sequence length="312" mass="34576">MRHLFLFCLLVLSVPVFAQSLNEYEAPTAEHQLISGTNIYMVPPLGFELTEQFKGFQNPTDATSMIMVISIPGPFDQITAGFAEETMAARGMKLLGKEKTTVNGKEGLLIEMDQDANGMTFTKSILIYGDAAETTMINGVALKDSVALFGRIKESVHSTLFSEKVEVDPRAELSFEVDETAGNLQFVSVMGNAIMLNRDGKIPTESEDKLNLIIDRSYADQDFADRKAFTLKRLAQFPGGYKIASEDFPREVSLAGLNGYELLAGKADEEELHLIILFEEDGGYFIIAGMYSPESEQAKTDFRAIMNTFKQR</sequence>
<reference evidence="3" key="1">
    <citation type="submission" date="2016-10" db="EMBL/GenBank/DDBJ databases">
        <authorList>
            <person name="Varghese N."/>
            <person name="Submissions S."/>
        </authorList>
    </citation>
    <scope>NUCLEOTIDE SEQUENCE [LARGE SCALE GENOMIC DNA]</scope>
    <source>
        <strain evidence="3">DSM 24740</strain>
    </source>
</reference>
<dbReference type="EMBL" id="FOFB01000017">
    <property type="protein sequence ID" value="SEQ84833.1"/>
    <property type="molecule type" value="Genomic_DNA"/>
</dbReference>
<feature type="chain" id="PRO_5011548619" description="DUF1795 domain-containing protein" evidence="1">
    <location>
        <begin position="19"/>
        <end position="312"/>
    </location>
</feature>
<dbReference type="STRING" id="478744.SAMN05444359_11715"/>